<protein>
    <recommendedName>
        <fullName evidence="3">N-acetyltransferase domain-containing protein</fullName>
    </recommendedName>
</protein>
<organism evidence="4 5">
    <name type="scientific">Kribbella koreensis</name>
    <dbReference type="NCBI Taxonomy" id="57909"/>
    <lineage>
        <taxon>Bacteria</taxon>
        <taxon>Bacillati</taxon>
        <taxon>Actinomycetota</taxon>
        <taxon>Actinomycetes</taxon>
        <taxon>Propionibacteriales</taxon>
        <taxon>Kribbellaceae</taxon>
        <taxon>Kribbella</taxon>
    </lineage>
</organism>
<dbReference type="InterPro" id="IPR050832">
    <property type="entry name" value="Bact_Acetyltransf"/>
</dbReference>
<evidence type="ECO:0000256" key="1">
    <source>
        <dbReference type="ARBA" id="ARBA00022679"/>
    </source>
</evidence>
<dbReference type="SUPFAM" id="SSF55729">
    <property type="entry name" value="Acyl-CoA N-acyltransferases (Nat)"/>
    <property type="match status" value="1"/>
</dbReference>
<keyword evidence="5" id="KW-1185">Reference proteome</keyword>
<reference evidence="5" key="1">
    <citation type="journal article" date="2019" name="Int. J. Syst. Evol. Microbiol.">
        <title>The Global Catalogue of Microorganisms (GCM) 10K type strain sequencing project: providing services to taxonomists for standard genome sequencing and annotation.</title>
        <authorList>
            <consortium name="The Broad Institute Genomics Platform"/>
            <consortium name="The Broad Institute Genome Sequencing Center for Infectious Disease"/>
            <person name="Wu L."/>
            <person name="Ma J."/>
        </authorList>
    </citation>
    <scope>NUCLEOTIDE SEQUENCE [LARGE SCALE GENOMIC DNA]</scope>
    <source>
        <strain evidence="5">JCM 10977</strain>
    </source>
</reference>
<dbReference type="InterPro" id="IPR000182">
    <property type="entry name" value="GNAT_dom"/>
</dbReference>
<name>A0ABP4BAS3_9ACTN</name>
<dbReference type="PANTHER" id="PTHR43877">
    <property type="entry name" value="AMINOALKYLPHOSPHONATE N-ACETYLTRANSFERASE-RELATED-RELATED"/>
    <property type="match status" value="1"/>
</dbReference>
<keyword evidence="2" id="KW-0012">Acyltransferase</keyword>
<dbReference type="RefSeq" id="WP_343973693.1">
    <property type="nucleotide sequence ID" value="NZ_BAAAHK010000011.1"/>
</dbReference>
<sequence>MELRSFESEYTALVAGWATTAQEVALLTGRDEYPFPADILTSWRAIADDIRAYLYFDGETPVAYGELWLDDEEDEVELARLIVDPALRGKGVGTDFVRALLEPARSAGYAEIFLRVRPDNTQAIRAYLRAGFQPVPDDIAAEWNKPQPINYTWLQYPTTDEPAGANRPAVAN</sequence>
<dbReference type="Gene3D" id="3.40.630.30">
    <property type="match status" value="1"/>
</dbReference>
<dbReference type="Pfam" id="PF00583">
    <property type="entry name" value="Acetyltransf_1"/>
    <property type="match status" value="1"/>
</dbReference>
<evidence type="ECO:0000259" key="3">
    <source>
        <dbReference type="PROSITE" id="PS51186"/>
    </source>
</evidence>
<dbReference type="Proteomes" id="UP001500542">
    <property type="component" value="Unassembled WGS sequence"/>
</dbReference>
<comment type="caution">
    <text evidence="4">The sequence shown here is derived from an EMBL/GenBank/DDBJ whole genome shotgun (WGS) entry which is preliminary data.</text>
</comment>
<accession>A0ABP4BAS3</accession>
<dbReference type="CDD" id="cd04301">
    <property type="entry name" value="NAT_SF"/>
    <property type="match status" value="1"/>
</dbReference>
<dbReference type="PROSITE" id="PS51186">
    <property type="entry name" value="GNAT"/>
    <property type="match status" value="1"/>
</dbReference>
<evidence type="ECO:0000313" key="4">
    <source>
        <dbReference type="EMBL" id="GAA0948494.1"/>
    </source>
</evidence>
<proteinExistence type="predicted"/>
<dbReference type="EMBL" id="BAAAHK010000011">
    <property type="protein sequence ID" value="GAA0948494.1"/>
    <property type="molecule type" value="Genomic_DNA"/>
</dbReference>
<evidence type="ECO:0000313" key="5">
    <source>
        <dbReference type="Proteomes" id="UP001500542"/>
    </source>
</evidence>
<feature type="domain" description="N-acetyltransferase" evidence="3">
    <location>
        <begin position="1"/>
        <end position="148"/>
    </location>
</feature>
<dbReference type="InterPro" id="IPR016181">
    <property type="entry name" value="Acyl_CoA_acyltransferase"/>
</dbReference>
<evidence type="ECO:0000256" key="2">
    <source>
        <dbReference type="ARBA" id="ARBA00023315"/>
    </source>
</evidence>
<keyword evidence="1" id="KW-0808">Transferase</keyword>
<gene>
    <name evidence="4" type="ORF">GCM10009554_46160</name>
</gene>